<keyword evidence="1" id="KW-1133">Transmembrane helix</keyword>
<evidence type="ECO:0000313" key="2">
    <source>
        <dbReference type="EMBL" id="KAF3199799.1"/>
    </source>
</evidence>
<dbReference type="AlphaFoldDB" id="A0A6G1LTS0"/>
<gene>
    <name evidence="3" type="ORF">TWF106_010012</name>
    <name evidence="2" type="ORF">TWF679_001195</name>
</gene>
<accession>A0A6G1LTS0</accession>
<dbReference type="OrthoDB" id="4115096at2759"/>
<evidence type="ECO:0000313" key="5">
    <source>
        <dbReference type="Proteomes" id="UP000614610"/>
    </source>
</evidence>
<sequence>MSFDVCPGENATECLLRALLEAQLAAKNEINWDPISLGFTAIVGVLALLFAILTVVQGVLAAGPRSLKAGESAIGWYSKFSKSSFSMSEMRVRSVAYTPILQTNILQMYNVKRNSSSSKIRKGSRILQQNIDTIGPHPPASWVVLMEHTNIIDIRSFNKKTFYTDYLPRDLLAPPAYAEVLCISVLALLSGCTTLHIDGKQYPHIEGLYTRLYFREHAELGDVAVFQHFPDIHGRRDEKGPDILAVQKAFWSAQGYLSFDDVLKEKYDSHDTKPDAYLRVGGERSDVETGAILRRMREALPRSFTDKDDKVYESAFGGAWEYAGILLGSVDVLTTPAYPTKKIGLGEIVKDLGTDLGILPIEKITSEFLNPLVEEFSRCGFSIHVVGRPDAAGDISSDSQFKVKMPCIPWLQHARRCREHLGSEFETKLAELSFYHPYTGSPGHHTIVLDFIEARNLIKWIQAFEGPNQPTRSTSPGEVSPSGVMLSMLDHFLGSYAPFITLQAYWDILATKVLAEQGPLPKGVSGAHLKLLQGPRPEINQLAFVKGLLWLRAVCLAGFLQTLPDTTPLVDTDLGRRLVPVL</sequence>
<keyword evidence="1" id="KW-0472">Membrane</keyword>
<evidence type="ECO:0000313" key="4">
    <source>
        <dbReference type="Proteomes" id="UP000472727"/>
    </source>
</evidence>
<dbReference type="EMBL" id="WIWS01000070">
    <property type="protein sequence ID" value="KAF3212241.1"/>
    <property type="molecule type" value="Genomic_DNA"/>
</dbReference>
<name>A0A6G1LTS0_ORBOL</name>
<feature type="transmembrane region" description="Helical" evidence="1">
    <location>
        <begin position="37"/>
        <end position="62"/>
    </location>
</feature>
<evidence type="ECO:0000256" key="1">
    <source>
        <dbReference type="SAM" id="Phobius"/>
    </source>
</evidence>
<dbReference type="EMBL" id="WIWT01000114">
    <property type="protein sequence ID" value="KAF3199799.1"/>
    <property type="molecule type" value="Genomic_DNA"/>
</dbReference>
<organism evidence="2 5">
    <name type="scientific">Orbilia oligospora</name>
    <name type="common">Nematode-trapping fungus</name>
    <name type="synonym">Arthrobotrys oligospora</name>
    <dbReference type="NCBI Taxonomy" id="2813651"/>
    <lineage>
        <taxon>Eukaryota</taxon>
        <taxon>Fungi</taxon>
        <taxon>Dikarya</taxon>
        <taxon>Ascomycota</taxon>
        <taxon>Pezizomycotina</taxon>
        <taxon>Orbiliomycetes</taxon>
        <taxon>Orbiliales</taxon>
        <taxon>Orbiliaceae</taxon>
        <taxon>Orbilia</taxon>
    </lineage>
</organism>
<protein>
    <submittedName>
        <fullName evidence="2">Uncharacterized protein</fullName>
    </submittedName>
</protein>
<comment type="caution">
    <text evidence="2">The sequence shown here is derived from an EMBL/GenBank/DDBJ whole genome shotgun (WGS) entry which is preliminary data.</text>
</comment>
<dbReference type="Proteomes" id="UP000472727">
    <property type="component" value="Unassembled WGS sequence"/>
</dbReference>
<dbReference type="Proteomes" id="UP000614610">
    <property type="component" value="Unassembled WGS sequence"/>
</dbReference>
<proteinExistence type="predicted"/>
<evidence type="ECO:0000313" key="3">
    <source>
        <dbReference type="EMBL" id="KAF3212241.1"/>
    </source>
</evidence>
<keyword evidence="1" id="KW-0812">Transmembrane</keyword>
<reference evidence="2 4" key="1">
    <citation type="submission" date="2019-06" db="EMBL/GenBank/DDBJ databases">
        <authorList>
            <person name="Palmer J.M."/>
        </authorList>
    </citation>
    <scope>NUCLEOTIDE SEQUENCE</scope>
    <source>
        <strain evidence="3 4">TWF106</strain>
        <strain evidence="2">TWF679</strain>
    </source>
</reference>